<sequence length="405" mass="44976">MEKAIEALAGLPGTSLRRWSTVYESNALLAADSPPMWDKPFLNAAVELSTSLKPLDLLAATQAIEKRLGRVEGERWAPRTIDVDLLAYDDETITTPELVVPHVGVRERAFVLAPLAEIVPSRRLPGTSETVLQLKRRIDDSLPAWMGVVNVTPDSFSDGGRWLKDDKPTTAQLELLDGNYIDIGGESTRPGAVDVDSETEWRRVAPVLEYLDQHFSGRLLRPKISIDTRSPTTAARAIEAGVSIVNDVSGFANRAMIEILAGSRCDLVLMHNLSVPADPSNVLPHDCDPLAVLRSWFGEHLEILERAGIARERVIIDPGIGFGKSAIQSLEIIDRARELMEFDCRVMFGHSRKSYLESMTKVPPSERDPETVAVSANLARRGVEILRVHALDLHRRFWRVYQRTA</sequence>
<name>A0A381QA12_9ZZZZ</name>
<reference evidence="15" key="1">
    <citation type="submission" date="2018-05" db="EMBL/GenBank/DDBJ databases">
        <authorList>
            <person name="Lanie J.A."/>
            <person name="Ng W.-L."/>
            <person name="Kazmierczak K.M."/>
            <person name="Andrzejewski T.M."/>
            <person name="Davidsen T.M."/>
            <person name="Wayne K.J."/>
            <person name="Tettelin H."/>
            <person name="Glass J.I."/>
            <person name="Rusch D."/>
            <person name="Podicherti R."/>
            <person name="Tsui H.-C.T."/>
            <person name="Winkler M.E."/>
        </authorList>
    </citation>
    <scope>NUCLEOTIDE SEQUENCE</scope>
</reference>
<dbReference type="GO" id="GO:0003848">
    <property type="term" value="F:2-amino-4-hydroxy-6-hydroxymethyldihydropteridine diphosphokinase activity"/>
    <property type="evidence" value="ECO:0007669"/>
    <property type="project" value="InterPro"/>
</dbReference>
<keyword evidence="9" id="KW-0418">Kinase</keyword>
<keyword evidence="10" id="KW-0067">ATP-binding</keyword>
<dbReference type="Gene3D" id="3.20.20.20">
    <property type="entry name" value="Dihydropteroate synthase-like"/>
    <property type="match status" value="1"/>
</dbReference>
<dbReference type="InterPro" id="IPR045031">
    <property type="entry name" value="DHP_synth-like"/>
</dbReference>
<dbReference type="NCBIfam" id="TIGR01498">
    <property type="entry name" value="folK"/>
    <property type="match status" value="1"/>
</dbReference>
<dbReference type="GO" id="GO:0046654">
    <property type="term" value="P:tetrahydrofolate biosynthetic process"/>
    <property type="evidence" value="ECO:0007669"/>
    <property type="project" value="UniProtKB-UniPathway"/>
</dbReference>
<keyword evidence="6" id="KW-0808">Transferase</keyword>
<dbReference type="InterPro" id="IPR011005">
    <property type="entry name" value="Dihydropteroate_synth-like_sf"/>
</dbReference>
<dbReference type="NCBIfam" id="TIGR01496">
    <property type="entry name" value="DHPS"/>
    <property type="match status" value="1"/>
</dbReference>
<evidence type="ECO:0000313" key="15">
    <source>
        <dbReference type="EMBL" id="SUZ76165.1"/>
    </source>
</evidence>
<dbReference type="GO" id="GO:0005829">
    <property type="term" value="C:cytosol"/>
    <property type="evidence" value="ECO:0007669"/>
    <property type="project" value="TreeGrafter"/>
</dbReference>
<evidence type="ECO:0000256" key="8">
    <source>
        <dbReference type="ARBA" id="ARBA00022741"/>
    </source>
</evidence>
<dbReference type="CDD" id="cd00483">
    <property type="entry name" value="HPPK"/>
    <property type="match status" value="1"/>
</dbReference>
<keyword evidence="13" id="KW-0511">Multifunctional enzyme</keyword>
<evidence type="ECO:0000256" key="7">
    <source>
        <dbReference type="ARBA" id="ARBA00022723"/>
    </source>
</evidence>
<dbReference type="PROSITE" id="PS50972">
    <property type="entry name" value="PTERIN_BINDING"/>
    <property type="match status" value="1"/>
</dbReference>
<dbReference type="UniPathway" id="UPA00077">
    <property type="reaction ID" value="UER00155"/>
</dbReference>
<evidence type="ECO:0000256" key="3">
    <source>
        <dbReference type="ARBA" id="ARBA00004763"/>
    </source>
</evidence>
<dbReference type="EMBL" id="UINC01001268">
    <property type="protein sequence ID" value="SUZ76165.1"/>
    <property type="molecule type" value="Genomic_DNA"/>
</dbReference>
<evidence type="ECO:0000256" key="4">
    <source>
        <dbReference type="ARBA" id="ARBA00005051"/>
    </source>
</evidence>
<accession>A0A381QA12</accession>
<proteinExistence type="inferred from homology"/>
<evidence type="ECO:0000256" key="11">
    <source>
        <dbReference type="ARBA" id="ARBA00022842"/>
    </source>
</evidence>
<evidence type="ECO:0000259" key="14">
    <source>
        <dbReference type="PROSITE" id="PS50972"/>
    </source>
</evidence>
<evidence type="ECO:0000256" key="2">
    <source>
        <dbReference type="ARBA" id="ARBA00001946"/>
    </source>
</evidence>
<comment type="cofactor">
    <cofactor evidence="2">
        <name>Mg(2+)</name>
        <dbReference type="ChEBI" id="CHEBI:18420"/>
    </cofactor>
</comment>
<dbReference type="PROSITE" id="PS00794">
    <property type="entry name" value="HPPK"/>
    <property type="match status" value="1"/>
</dbReference>
<dbReference type="PANTHER" id="PTHR20941:SF1">
    <property type="entry name" value="FOLIC ACID SYNTHESIS PROTEIN FOL1"/>
    <property type="match status" value="1"/>
</dbReference>
<evidence type="ECO:0000256" key="13">
    <source>
        <dbReference type="ARBA" id="ARBA00023268"/>
    </source>
</evidence>
<protein>
    <recommendedName>
        <fullName evidence="14">Pterin-binding domain-containing protein</fullName>
    </recommendedName>
</protein>
<keyword evidence="12" id="KW-0289">Folate biosynthesis</keyword>
<keyword evidence="8" id="KW-0547">Nucleotide-binding</keyword>
<dbReference type="Pfam" id="PF01288">
    <property type="entry name" value="HPPK"/>
    <property type="match status" value="1"/>
</dbReference>
<dbReference type="InterPro" id="IPR006390">
    <property type="entry name" value="DHP_synth_dom"/>
</dbReference>
<dbReference type="SUPFAM" id="SSF51717">
    <property type="entry name" value="Dihydropteroate synthetase-like"/>
    <property type="match status" value="1"/>
</dbReference>
<dbReference type="GO" id="GO:0016301">
    <property type="term" value="F:kinase activity"/>
    <property type="evidence" value="ECO:0007669"/>
    <property type="project" value="UniProtKB-KW"/>
</dbReference>
<dbReference type="InterPro" id="IPR000489">
    <property type="entry name" value="Pterin-binding_dom"/>
</dbReference>
<keyword evidence="7" id="KW-0479">Metal-binding</keyword>
<keyword evidence="11" id="KW-0460">Magnesium</keyword>
<dbReference type="GO" id="GO:0004156">
    <property type="term" value="F:dihydropteroate synthase activity"/>
    <property type="evidence" value="ECO:0007669"/>
    <property type="project" value="UniProtKB-EC"/>
</dbReference>
<dbReference type="GO" id="GO:0046656">
    <property type="term" value="P:folic acid biosynthetic process"/>
    <property type="evidence" value="ECO:0007669"/>
    <property type="project" value="UniProtKB-KW"/>
</dbReference>
<dbReference type="GO" id="GO:0046872">
    <property type="term" value="F:metal ion binding"/>
    <property type="evidence" value="ECO:0007669"/>
    <property type="project" value="UniProtKB-KW"/>
</dbReference>
<dbReference type="InterPro" id="IPR035907">
    <property type="entry name" value="Hppk_sf"/>
</dbReference>
<dbReference type="InterPro" id="IPR000550">
    <property type="entry name" value="Hppk"/>
</dbReference>
<organism evidence="15">
    <name type="scientific">marine metagenome</name>
    <dbReference type="NCBI Taxonomy" id="408172"/>
    <lineage>
        <taxon>unclassified sequences</taxon>
        <taxon>metagenomes</taxon>
        <taxon>ecological metagenomes</taxon>
    </lineage>
</organism>
<evidence type="ECO:0000256" key="9">
    <source>
        <dbReference type="ARBA" id="ARBA00022777"/>
    </source>
</evidence>
<dbReference type="AlphaFoldDB" id="A0A381QA12"/>
<comment type="pathway">
    <text evidence="3">Cofactor biosynthesis; tetrahydrofolate biosynthesis; 7,8-dihydrofolate from 2-amino-4-hydroxy-6-hydroxymethyl-7,8-dihydropteridine diphosphate and 4-aminobenzoate: step 1/2.</text>
</comment>
<evidence type="ECO:0000256" key="6">
    <source>
        <dbReference type="ARBA" id="ARBA00022679"/>
    </source>
</evidence>
<dbReference type="GO" id="GO:0005524">
    <property type="term" value="F:ATP binding"/>
    <property type="evidence" value="ECO:0007669"/>
    <property type="project" value="UniProtKB-KW"/>
</dbReference>
<comment type="similarity">
    <text evidence="5">In the C-terminal section; belongs to the DHPS family.</text>
</comment>
<comment type="catalytic activity">
    <reaction evidence="1">
        <text>(7,8-dihydropterin-6-yl)methyl diphosphate + 4-aminobenzoate = 7,8-dihydropteroate + diphosphate</text>
        <dbReference type="Rhea" id="RHEA:19949"/>
        <dbReference type="ChEBI" id="CHEBI:17836"/>
        <dbReference type="ChEBI" id="CHEBI:17839"/>
        <dbReference type="ChEBI" id="CHEBI:33019"/>
        <dbReference type="ChEBI" id="CHEBI:72950"/>
        <dbReference type="EC" id="2.5.1.15"/>
    </reaction>
</comment>
<evidence type="ECO:0000256" key="5">
    <source>
        <dbReference type="ARBA" id="ARBA00009951"/>
    </source>
</evidence>
<dbReference type="SUPFAM" id="SSF55083">
    <property type="entry name" value="6-hydroxymethyl-7,8-dihydropterin pyrophosphokinase, HPPK"/>
    <property type="match status" value="1"/>
</dbReference>
<feature type="domain" description="Pterin-binding" evidence="14">
    <location>
        <begin position="143"/>
        <end position="399"/>
    </location>
</feature>
<dbReference type="Pfam" id="PF00809">
    <property type="entry name" value="Pterin_bind"/>
    <property type="match status" value="1"/>
</dbReference>
<evidence type="ECO:0000256" key="12">
    <source>
        <dbReference type="ARBA" id="ARBA00022909"/>
    </source>
</evidence>
<evidence type="ECO:0000256" key="10">
    <source>
        <dbReference type="ARBA" id="ARBA00022840"/>
    </source>
</evidence>
<dbReference type="PANTHER" id="PTHR20941">
    <property type="entry name" value="FOLATE SYNTHESIS PROTEINS"/>
    <property type="match status" value="1"/>
</dbReference>
<dbReference type="Gene3D" id="3.30.70.560">
    <property type="entry name" value="7,8-Dihydro-6-hydroxymethylpterin-pyrophosphokinase HPPK"/>
    <property type="match status" value="1"/>
</dbReference>
<dbReference type="CDD" id="cd00739">
    <property type="entry name" value="DHPS"/>
    <property type="match status" value="1"/>
</dbReference>
<evidence type="ECO:0000256" key="1">
    <source>
        <dbReference type="ARBA" id="ARBA00000012"/>
    </source>
</evidence>
<gene>
    <name evidence="15" type="ORF">METZ01_LOCUS29019</name>
</gene>
<comment type="pathway">
    <text evidence="4">Cofactor biosynthesis; tetrahydrofolate biosynthesis; 2-amino-4-hydroxy-6-hydroxymethyl-7,8-dihydropteridine diphosphate from 7,8-dihydroneopterin triphosphate: step 4/4.</text>
</comment>